<gene>
    <name evidence="4" type="ORF">GCM10011519_11000</name>
</gene>
<dbReference type="CDD" id="cd02440">
    <property type="entry name" value="AdoMet_MTases"/>
    <property type="match status" value="1"/>
</dbReference>
<dbReference type="RefSeq" id="WP_188778891.1">
    <property type="nucleotide sequence ID" value="NZ_BMKQ01000001.1"/>
</dbReference>
<dbReference type="SUPFAM" id="SSF53335">
    <property type="entry name" value="S-adenosyl-L-methionine-dependent methyltransferases"/>
    <property type="match status" value="1"/>
</dbReference>
<dbReference type="InterPro" id="IPR004398">
    <property type="entry name" value="RNA_MeTrfase_RsmD"/>
</dbReference>
<sequence>MTRLIGGTHGGRRLRTPPGDRTRPTSDRVREALFSALESRLGGLAGLRVLDLYAGSGALGLEAASRGAADVVLVESDRRTAGIARRNAADVGLSASVQSRPVERYLADADPVPVHLVLADPPYPLGNDDVVAVLGLLLERGWLAPDAVVVLERSARDREPDWPEGLQRERAKEYGETVLWWLAPDPAR</sequence>
<dbReference type="PANTHER" id="PTHR43542:SF1">
    <property type="entry name" value="METHYLTRANSFERASE"/>
    <property type="match status" value="1"/>
</dbReference>
<dbReference type="Gene3D" id="3.40.50.150">
    <property type="entry name" value="Vaccinia Virus protein VP39"/>
    <property type="match status" value="1"/>
</dbReference>
<accession>A0A917BEJ4</accession>
<dbReference type="InterPro" id="IPR029063">
    <property type="entry name" value="SAM-dependent_MTases_sf"/>
</dbReference>
<comment type="caution">
    <text evidence="4">The sequence shown here is derived from an EMBL/GenBank/DDBJ whole genome shotgun (WGS) entry which is preliminary data.</text>
</comment>
<keyword evidence="2" id="KW-0808">Transferase</keyword>
<dbReference type="NCBIfam" id="TIGR00095">
    <property type="entry name" value="16S rRNA (guanine(966)-N(2))-methyltransferase RsmD"/>
    <property type="match status" value="1"/>
</dbReference>
<dbReference type="PIRSF" id="PIRSF004553">
    <property type="entry name" value="CHP00095"/>
    <property type="match status" value="1"/>
</dbReference>
<dbReference type="PANTHER" id="PTHR43542">
    <property type="entry name" value="METHYLTRANSFERASE"/>
    <property type="match status" value="1"/>
</dbReference>
<dbReference type="Pfam" id="PF03602">
    <property type="entry name" value="Cons_hypoth95"/>
    <property type="match status" value="1"/>
</dbReference>
<protein>
    <submittedName>
        <fullName evidence="4">Methyltransferase</fullName>
    </submittedName>
</protein>
<dbReference type="GO" id="GO:0008168">
    <property type="term" value="F:methyltransferase activity"/>
    <property type="evidence" value="ECO:0007669"/>
    <property type="project" value="UniProtKB-KW"/>
</dbReference>
<keyword evidence="1 4" id="KW-0489">Methyltransferase</keyword>
<dbReference type="EMBL" id="BMKQ01000001">
    <property type="protein sequence ID" value="GGF39160.1"/>
    <property type="molecule type" value="Genomic_DNA"/>
</dbReference>
<dbReference type="Proteomes" id="UP000649179">
    <property type="component" value="Unassembled WGS sequence"/>
</dbReference>
<proteinExistence type="predicted"/>
<feature type="region of interest" description="Disordered" evidence="3">
    <location>
        <begin position="1"/>
        <end position="26"/>
    </location>
</feature>
<reference evidence="4" key="1">
    <citation type="journal article" date="2014" name="Int. J. Syst. Evol. Microbiol.">
        <title>Complete genome sequence of Corynebacterium casei LMG S-19264T (=DSM 44701T), isolated from a smear-ripened cheese.</title>
        <authorList>
            <consortium name="US DOE Joint Genome Institute (JGI-PGF)"/>
            <person name="Walter F."/>
            <person name="Albersmeier A."/>
            <person name="Kalinowski J."/>
            <person name="Ruckert C."/>
        </authorList>
    </citation>
    <scope>NUCLEOTIDE SEQUENCE</scope>
    <source>
        <strain evidence="4">CGMCC 1.16067</strain>
    </source>
</reference>
<organism evidence="4 5">
    <name type="scientific">Marmoricola endophyticus</name>
    <dbReference type="NCBI Taxonomy" id="2040280"/>
    <lineage>
        <taxon>Bacteria</taxon>
        <taxon>Bacillati</taxon>
        <taxon>Actinomycetota</taxon>
        <taxon>Actinomycetes</taxon>
        <taxon>Propionibacteriales</taxon>
        <taxon>Nocardioidaceae</taxon>
        <taxon>Marmoricola</taxon>
    </lineage>
</organism>
<name>A0A917BEJ4_9ACTN</name>
<evidence type="ECO:0000256" key="2">
    <source>
        <dbReference type="ARBA" id="ARBA00022679"/>
    </source>
</evidence>
<keyword evidence="5" id="KW-1185">Reference proteome</keyword>
<reference evidence="4" key="2">
    <citation type="submission" date="2020-09" db="EMBL/GenBank/DDBJ databases">
        <authorList>
            <person name="Sun Q."/>
            <person name="Zhou Y."/>
        </authorList>
    </citation>
    <scope>NUCLEOTIDE SEQUENCE</scope>
    <source>
        <strain evidence="4">CGMCC 1.16067</strain>
    </source>
</reference>
<evidence type="ECO:0000256" key="3">
    <source>
        <dbReference type="SAM" id="MobiDB-lite"/>
    </source>
</evidence>
<evidence type="ECO:0000313" key="5">
    <source>
        <dbReference type="Proteomes" id="UP000649179"/>
    </source>
</evidence>
<evidence type="ECO:0000313" key="4">
    <source>
        <dbReference type="EMBL" id="GGF39160.1"/>
    </source>
</evidence>
<dbReference type="GO" id="GO:0031167">
    <property type="term" value="P:rRNA methylation"/>
    <property type="evidence" value="ECO:0007669"/>
    <property type="project" value="InterPro"/>
</dbReference>
<evidence type="ECO:0000256" key="1">
    <source>
        <dbReference type="ARBA" id="ARBA00022603"/>
    </source>
</evidence>
<dbReference type="AlphaFoldDB" id="A0A917BEJ4"/>